<evidence type="ECO:0000259" key="4">
    <source>
        <dbReference type="Pfam" id="PF00534"/>
    </source>
</evidence>
<dbReference type="PANTHER" id="PTHR12526:SF640">
    <property type="entry name" value="COLANIC ACID BIOSYNTHESIS GLYCOSYLTRANSFERASE WCAL-RELATED"/>
    <property type="match status" value="1"/>
</dbReference>
<reference evidence="6 7" key="1">
    <citation type="submission" date="2020-03" db="EMBL/GenBank/DDBJ databases">
        <title>Soil Listeria distribution.</title>
        <authorList>
            <person name="Liao J."/>
            <person name="Wiedmann M."/>
        </authorList>
    </citation>
    <scope>NUCLEOTIDE SEQUENCE [LARGE SCALE GENOMIC DNA]</scope>
    <source>
        <strain evidence="6 7">FSL L7-1547</strain>
    </source>
</reference>
<dbReference type="Gene3D" id="3.40.50.2000">
    <property type="entry name" value="Glycogen Phosphorylase B"/>
    <property type="match status" value="2"/>
</dbReference>
<dbReference type="CDD" id="cd03801">
    <property type="entry name" value="GT4_PimA-like"/>
    <property type="match status" value="1"/>
</dbReference>
<evidence type="ECO:0000313" key="6">
    <source>
        <dbReference type="EMBL" id="MBC1492105.1"/>
    </source>
</evidence>
<comment type="caution">
    <text evidence="6">The sequence shown here is derived from an EMBL/GenBank/DDBJ whole genome shotgun (WGS) entry which is preliminary data.</text>
</comment>
<dbReference type="PANTHER" id="PTHR12526">
    <property type="entry name" value="GLYCOSYLTRANSFERASE"/>
    <property type="match status" value="1"/>
</dbReference>
<evidence type="ECO:0000313" key="7">
    <source>
        <dbReference type="Proteomes" id="UP000533953"/>
    </source>
</evidence>
<dbReference type="Pfam" id="PF00534">
    <property type="entry name" value="Glycos_transf_1"/>
    <property type="match status" value="1"/>
</dbReference>
<gene>
    <name evidence="6" type="ORF">HCI99_09685</name>
</gene>
<dbReference type="Proteomes" id="UP000533953">
    <property type="component" value="Unassembled WGS sequence"/>
</dbReference>
<proteinExistence type="inferred from homology"/>
<evidence type="ECO:0000259" key="5">
    <source>
        <dbReference type="Pfam" id="PF13439"/>
    </source>
</evidence>
<evidence type="ECO:0000256" key="1">
    <source>
        <dbReference type="ARBA" id="ARBA00009481"/>
    </source>
</evidence>
<name>A0A7X0XDB2_9LIST</name>
<dbReference type="Pfam" id="PF13439">
    <property type="entry name" value="Glyco_transf_4"/>
    <property type="match status" value="1"/>
</dbReference>
<comment type="similarity">
    <text evidence="1">Belongs to the glycosyltransferase group 1 family. Glycosyltransferase 4 subfamily.</text>
</comment>
<dbReference type="InterPro" id="IPR028098">
    <property type="entry name" value="Glyco_trans_4-like_N"/>
</dbReference>
<keyword evidence="2" id="KW-0328">Glycosyltransferase</keyword>
<organism evidence="6 7">
    <name type="scientific">Listeria booriae</name>
    <dbReference type="NCBI Taxonomy" id="1552123"/>
    <lineage>
        <taxon>Bacteria</taxon>
        <taxon>Bacillati</taxon>
        <taxon>Bacillota</taxon>
        <taxon>Bacilli</taxon>
        <taxon>Bacillales</taxon>
        <taxon>Listeriaceae</taxon>
        <taxon>Listeria</taxon>
    </lineage>
</organism>
<evidence type="ECO:0000256" key="3">
    <source>
        <dbReference type="ARBA" id="ARBA00022679"/>
    </source>
</evidence>
<dbReference type="EMBL" id="JAASTX010000011">
    <property type="protein sequence ID" value="MBC1492105.1"/>
    <property type="molecule type" value="Genomic_DNA"/>
</dbReference>
<evidence type="ECO:0000256" key="2">
    <source>
        <dbReference type="ARBA" id="ARBA00022676"/>
    </source>
</evidence>
<dbReference type="GO" id="GO:0016757">
    <property type="term" value="F:glycosyltransferase activity"/>
    <property type="evidence" value="ECO:0007669"/>
    <property type="project" value="UniProtKB-KW"/>
</dbReference>
<accession>A0A7X0XDB2</accession>
<protein>
    <submittedName>
        <fullName evidence="6">Glycosyltransferase family 4 protein</fullName>
    </submittedName>
</protein>
<dbReference type="RefSeq" id="WP_185417554.1">
    <property type="nucleotide sequence ID" value="NZ_JAARQU010000017.1"/>
</dbReference>
<feature type="domain" description="Glycosyltransferase subfamily 4-like N-terminal" evidence="5">
    <location>
        <begin position="14"/>
        <end position="158"/>
    </location>
</feature>
<sequence>MNILMIGPSSASKGGIATVISNFETHFDSSEHNVTYLATWQEGTFLKRLQTTVRSFFQLRKIIRQNKIDIVHIHMAQQGSFYRKSLLLLLSKSSCRVVLHMHASQFDTFYQHSHPLAQKYIRWTLRQPDQVVVLSEEWAAFYEKITNVPVTVIENAVDMPAESSYNAASQHIIAFGRIGERKGSYDILKIAEQVHTAFPNVQFDLYGDGEVDKVADEIKQRNLTNVQLGGWIDAKAKEKILQDAVLHILPSYHEGLPMAILETMSHGIPNISTYVGGIPQAIETNQNGMLIEAGNTEQLATAIMTMLSDQVMRTQFSKAARSTIENRFAMAPYLKKWEQLYSKLNHK</sequence>
<dbReference type="AlphaFoldDB" id="A0A7X0XDB2"/>
<feature type="domain" description="Glycosyl transferase family 1" evidence="4">
    <location>
        <begin position="171"/>
        <end position="322"/>
    </location>
</feature>
<dbReference type="SUPFAM" id="SSF53756">
    <property type="entry name" value="UDP-Glycosyltransferase/glycogen phosphorylase"/>
    <property type="match status" value="1"/>
</dbReference>
<keyword evidence="3 6" id="KW-0808">Transferase</keyword>
<dbReference type="InterPro" id="IPR001296">
    <property type="entry name" value="Glyco_trans_1"/>
</dbReference>